<keyword evidence="3" id="KW-1185">Reference proteome</keyword>
<evidence type="ECO:0000313" key="2">
    <source>
        <dbReference type="EMBL" id="PPK90214.1"/>
    </source>
</evidence>
<name>A0A2S6IBZ5_9ACTN</name>
<dbReference type="RefSeq" id="WP_104435882.1">
    <property type="nucleotide sequence ID" value="NZ_PTJD01000025.1"/>
</dbReference>
<comment type="caution">
    <text evidence="2">The sequence shown here is derived from an EMBL/GenBank/DDBJ whole genome shotgun (WGS) entry which is preliminary data.</text>
</comment>
<gene>
    <name evidence="2" type="ORF">CLV92_12510</name>
</gene>
<proteinExistence type="predicted"/>
<dbReference type="Proteomes" id="UP000239485">
    <property type="component" value="Unassembled WGS sequence"/>
</dbReference>
<protein>
    <submittedName>
        <fullName evidence="2">Uncharacterized protein</fullName>
    </submittedName>
</protein>
<organism evidence="2 3">
    <name type="scientific">Kineococcus xinjiangensis</name>
    <dbReference type="NCBI Taxonomy" id="512762"/>
    <lineage>
        <taxon>Bacteria</taxon>
        <taxon>Bacillati</taxon>
        <taxon>Actinomycetota</taxon>
        <taxon>Actinomycetes</taxon>
        <taxon>Kineosporiales</taxon>
        <taxon>Kineosporiaceae</taxon>
        <taxon>Kineococcus</taxon>
    </lineage>
</organism>
<feature type="compositionally biased region" description="Basic and acidic residues" evidence="1">
    <location>
        <begin position="85"/>
        <end position="96"/>
    </location>
</feature>
<evidence type="ECO:0000256" key="1">
    <source>
        <dbReference type="SAM" id="MobiDB-lite"/>
    </source>
</evidence>
<feature type="region of interest" description="Disordered" evidence="1">
    <location>
        <begin position="85"/>
        <end position="107"/>
    </location>
</feature>
<evidence type="ECO:0000313" key="3">
    <source>
        <dbReference type="Proteomes" id="UP000239485"/>
    </source>
</evidence>
<dbReference type="EMBL" id="PTJD01000025">
    <property type="protein sequence ID" value="PPK90214.1"/>
    <property type="molecule type" value="Genomic_DNA"/>
</dbReference>
<dbReference type="AlphaFoldDB" id="A0A2S6IBZ5"/>
<sequence>MSHVAAALLAELSPVELRRFELVVEKHAPTLWRNPFVSSRWDGARYLAETVEWLGGMFLAWTFRAVIEVAQHYLEQHPEVLELSEEEQRRRAEQRQAEATALEAEAKEAKTAGDTARVVELLDRIELIQPDYRLSGGYELARIRDALRDQLPAQAAPAAG</sequence>
<accession>A0A2S6IBZ5</accession>
<reference evidence="2 3" key="1">
    <citation type="submission" date="2018-02" db="EMBL/GenBank/DDBJ databases">
        <title>Genomic Encyclopedia of Archaeal and Bacterial Type Strains, Phase II (KMG-II): from individual species to whole genera.</title>
        <authorList>
            <person name="Goeker M."/>
        </authorList>
    </citation>
    <scope>NUCLEOTIDE SEQUENCE [LARGE SCALE GENOMIC DNA]</scope>
    <source>
        <strain evidence="2 3">DSM 22857</strain>
    </source>
</reference>